<evidence type="ECO:0000313" key="3">
    <source>
        <dbReference type="EMBL" id="AWD38949.1"/>
    </source>
</evidence>
<dbReference type="GO" id="GO:0046740">
    <property type="term" value="P:transport of virus in host, cell to cell"/>
    <property type="evidence" value="ECO:0007669"/>
    <property type="project" value="UniProtKB-KW"/>
</dbReference>
<keyword evidence="1" id="KW-0813">Transport</keyword>
<evidence type="ECO:0000256" key="2">
    <source>
        <dbReference type="ARBA" id="ARBA00023031"/>
    </source>
</evidence>
<keyword evidence="2" id="KW-0916">Viral movement protein</keyword>
<name>A0A2S1CVQ3_9VIRU</name>
<sequence length="325" mass="35118">MAATTLVSKGTNMSELQEVIFGKAAKKELMEMGLGCLTTARIDAEVSAVHLIPIKQRESVMAFLKGLVGKGEHLMSKGYYFVPRVVMVTIAHVQGVDGVCLNSRLTDTARIDLSPLEGQVLDNPLTGDPTITVFFPTYSIPLGDEGDNSKVKRNFIITNRVVGGRISPGNSVCSTFSLWSPEFSMKPHSYQPRNAISVVVRAGRVEGPFNGGMTPLMFVKAACENTFAETGKAFIPKSIEYTKKGIGGSTRRKNGQVVYRKSIDGGDSLEDWDKGSISSDISLPGKKAYVDLMSEDVYNLGNSLPEDLKAGSIDNDVSREHSADA</sequence>
<protein>
    <submittedName>
        <fullName evidence="3">Movement protein</fullName>
    </submittedName>
</protein>
<proteinExistence type="predicted"/>
<evidence type="ECO:0000256" key="1">
    <source>
        <dbReference type="ARBA" id="ARBA00022448"/>
    </source>
</evidence>
<dbReference type="InterPro" id="IPR000603">
    <property type="entry name" value="MPV"/>
</dbReference>
<dbReference type="EMBL" id="MF372913">
    <property type="protein sequence ID" value="AWD38949.1"/>
    <property type="molecule type" value="Genomic_RNA"/>
</dbReference>
<accession>A0A2S1CVQ3</accession>
<organism evidence="3">
    <name type="scientific">Maize pteridovirus 1</name>
    <dbReference type="NCBI Taxonomy" id="2172041"/>
    <lineage>
        <taxon>Viruses</taxon>
        <taxon>Riboviria</taxon>
        <taxon>dsRNA viruses</taxon>
    </lineage>
</organism>
<reference evidence="3" key="1">
    <citation type="submission" date="2017-05" db="EMBL/GenBank/DDBJ databases">
        <title>Characterising maize viruses associated with maize lethal necrosis symptoms in sub Saharan Africa.</title>
        <authorList>
            <person name="Adams I.P."/>
            <person name="Braidwood L.A."/>
            <person name="Stomeo F."/>
            <person name="Smith J."/>
            <person name="Boonham N."/>
        </authorList>
    </citation>
    <scope>NUCLEOTIDE SEQUENCE</scope>
    <source>
        <strain evidence="3">SSF5</strain>
    </source>
</reference>
<dbReference type="Pfam" id="PF00803">
    <property type="entry name" value="3A"/>
    <property type="match status" value="1"/>
</dbReference>